<dbReference type="AlphaFoldDB" id="A0A5E8BL41"/>
<protein>
    <recommendedName>
        <fullName evidence="16">Ferroxidase</fullName>
    </recommendedName>
</protein>
<dbReference type="Pfam" id="PF07731">
    <property type="entry name" value="Cu-oxidase_2"/>
    <property type="match status" value="1"/>
</dbReference>
<dbReference type="PROSITE" id="PS00080">
    <property type="entry name" value="MULTICOPPER_OXIDASE2"/>
    <property type="match status" value="1"/>
</dbReference>
<feature type="chain" id="PRO_5022999210" description="Ferroxidase" evidence="10">
    <location>
        <begin position="21"/>
        <end position="621"/>
    </location>
</feature>
<evidence type="ECO:0000256" key="8">
    <source>
        <dbReference type="ARBA" id="ARBA00023180"/>
    </source>
</evidence>
<keyword evidence="9" id="KW-0812">Transmembrane</keyword>
<dbReference type="InterPro" id="IPR011707">
    <property type="entry name" value="Cu-oxidase-like_N"/>
</dbReference>
<dbReference type="PANTHER" id="PTHR11709">
    <property type="entry name" value="MULTI-COPPER OXIDASE"/>
    <property type="match status" value="1"/>
</dbReference>
<evidence type="ECO:0000256" key="1">
    <source>
        <dbReference type="ARBA" id="ARBA00001935"/>
    </source>
</evidence>
<keyword evidence="7" id="KW-0186">Copper</keyword>
<dbReference type="GO" id="GO:0033215">
    <property type="term" value="P:reductive iron assimilation"/>
    <property type="evidence" value="ECO:0007669"/>
    <property type="project" value="TreeGrafter"/>
</dbReference>
<keyword evidence="3" id="KW-0813">Transport</keyword>
<evidence type="ECO:0000256" key="5">
    <source>
        <dbReference type="ARBA" id="ARBA00022729"/>
    </source>
</evidence>
<name>A0A5E8BL41_9ASCO</name>
<dbReference type="RefSeq" id="XP_031853890.1">
    <property type="nucleotide sequence ID" value="XM_031997999.1"/>
</dbReference>
<sequence length="621" mass="69752">MKPLSQLLFSAATFATSALAATHVYDWNVTWVSANPTGDKERPVIGINGQWPLPALEVDKGDRLIVNLYNGLGDQNTSMHFHGMYQNGTNAMDGPNFVTQCPIPPGATFTYNFTVDQNGTYWYHAHVAGQYPDGYRGSFIVHDKNAYFANDYDEELTWTMSDWYNDVMDVLRPEFLSLYNPSGAEPVPNNIIFNDSQNVSVSIKPNTTYLIHLMNTGALGSIFFWIEDHNFTVVEVDGVYTEPTEAQYLYLTVAQRYAILLTTKEETDKNYGIVLAFDPGLFDVIEPYLQMNQTNWLEYNSSAPHEHVTPDFESTDDIPALDDFDLIPADRIPLYPEPDLEIVVDVTMNNLNNGINYAFFNNITFTSPKVPSLYTVMSAPDEYVMDSTIYGECAHPFVLTHMDVVQIVINNVDPGTHPFHMHGHEFQVIVKSPAYDDDSPTAYDPDNHDPFPEFPMRRDTSFVRANGNSVFRFVADNPGVWIFHCHIEWHLEQGLALILVEAPDKLKEQSIPDNHYDVCKISGSAYVGNAAANSTDFMNLNGQNMQVKDLPSGFTARGIVALVFSCVSAFLGMFVIGWYGLTDATASEAKIIEILEEEDAVEEAYRHNASVEQEISNDRIN</sequence>
<evidence type="ECO:0008006" key="16">
    <source>
        <dbReference type="Google" id="ProtNLM"/>
    </source>
</evidence>
<feature type="domain" description="Plastocyanin-like" evidence="12">
    <location>
        <begin position="366"/>
        <end position="504"/>
    </location>
</feature>
<keyword evidence="9" id="KW-0472">Membrane</keyword>
<dbReference type="GO" id="GO:0004322">
    <property type="term" value="F:ferroxidase activity"/>
    <property type="evidence" value="ECO:0007669"/>
    <property type="project" value="TreeGrafter"/>
</dbReference>
<evidence type="ECO:0000256" key="3">
    <source>
        <dbReference type="ARBA" id="ARBA00022496"/>
    </source>
</evidence>
<dbReference type="Proteomes" id="UP000398389">
    <property type="component" value="Unassembled WGS sequence"/>
</dbReference>
<feature type="domain" description="Plastocyanin-like" evidence="11">
    <location>
        <begin position="155"/>
        <end position="301"/>
    </location>
</feature>
<keyword evidence="3" id="KW-0410">Iron transport</keyword>
<dbReference type="PROSITE" id="PS00079">
    <property type="entry name" value="MULTICOPPER_OXIDASE1"/>
    <property type="match status" value="1"/>
</dbReference>
<dbReference type="InterPro" id="IPR011706">
    <property type="entry name" value="Cu-oxidase_C"/>
</dbReference>
<evidence type="ECO:0000256" key="2">
    <source>
        <dbReference type="ARBA" id="ARBA00010609"/>
    </source>
</evidence>
<dbReference type="CDD" id="cd13851">
    <property type="entry name" value="CuRO_1_Fet3p"/>
    <property type="match status" value="1"/>
</dbReference>
<reference evidence="14 15" key="1">
    <citation type="submission" date="2019-09" db="EMBL/GenBank/DDBJ databases">
        <authorList>
            <person name="Brejova B."/>
        </authorList>
    </citation>
    <scope>NUCLEOTIDE SEQUENCE [LARGE SCALE GENOMIC DNA]</scope>
</reference>
<organism evidence="14 15">
    <name type="scientific">Magnusiomyces paraingens</name>
    <dbReference type="NCBI Taxonomy" id="2606893"/>
    <lineage>
        <taxon>Eukaryota</taxon>
        <taxon>Fungi</taxon>
        <taxon>Dikarya</taxon>
        <taxon>Ascomycota</taxon>
        <taxon>Saccharomycotina</taxon>
        <taxon>Dipodascomycetes</taxon>
        <taxon>Dipodascales</taxon>
        <taxon>Dipodascaceae</taxon>
        <taxon>Magnusiomyces</taxon>
    </lineage>
</organism>
<keyword evidence="3" id="KW-0408">Iron</keyword>
<dbReference type="FunFam" id="2.60.40.420:FF:000022">
    <property type="entry name" value="FET5p Multicopper oxidase"/>
    <property type="match status" value="1"/>
</dbReference>
<keyword evidence="8" id="KW-0325">Glycoprotein</keyword>
<feature type="domain" description="Plastocyanin-like" evidence="13">
    <location>
        <begin position="29"/>
        <end position="145"/>
    </location>
</feature>
<dbReference type="GO" id="GO:0010106">
    <property type="term" value="P:cellular response to iron ion starvation"/>
    <property type="evidence" value="ECO:0007669"/>
    <property type="project" value="TreeGrafter"/>
</dbReference>
<dbReference type="GO" id="GO:0033573">
    <property type="term" value="C:high-affinity iron permease complex"/>
    <property type="evidence" value="ECO:0007669"/>
    <property type="project" value="TreeGrafter"/>
</dbReference>
<evidence type="ECO:0000256" key="10">
    <source>
        <dbReference type="SAM" id="SignalP"/>
    </source>
</evidence>
<evidence type="ECO:0000259" key="13">
    <source>
        <dbReference type="Pfam" id="PF07732"/>
    </source>
</evidence>
<dbReference type="InterPro" id="IPR002355">
    <property type="entry name" value="Cu_oxidase_Cu_BS"/>
</dbReference>
<dbReference type="EMBL" id="CABVLU010000002">
    <property type="protein sequence ID" value="VVT51993.1"/>
    <property type="molecule type" value="Genomic_DNA"/>
</dbReference>
<dbReference type="GeneID" id="43582099"/>
<dbReference type="Gene3D" id="2.60.40.420">
    <property type="entry name" value="Cupredoxins - blue copper proteins"/>
    <property type="match status" value="3"/>
</dbReference>
<dbReference type="GO" id="GO:0005507">
    <property type="term" value="F:copper ion binding"/>
    <property type="evidence" value="ECO:0007669"/>
    <property type="project" value="InterPro"/>
</dbReference>
<keyword evidence="5 10" id="KW-0732">Signal</keyword>
<dbReference type="Pfam" id="PF07732">
    <property type="entry name" value="Cu-oxidase_3"/>
    <property type="match status" value="1"/>
</dbReference>
<feature type="transmembrane region" description="Helical" evidence="9">
    <location>
        <begin position="559"/>
        <end position="581"/>
    </location>
</feature>
<dbReference type="Pfam" id="PF00394">
    <property type="entry name" value="Cu-oxidase"/>
    <property type="match status" value="1"/>
</dbReference>
<evidence type="ECO:0000259" key="12">
    <source>
        <dbReference type="Pfam" id="PF07731"/>
    </source>
</evidence>
<evidence type="ECO:0000313" key="15">
    <source>
        <dbReference type="Proteomes" id="UP000398389"/>
    </source>
</evidence>
<evidence type="ECO:0000259" key="11">
    <source>
        <dbReference type="Pfam" id="PF00394"/>
    </source>
</evidence>
<comment type="similarity">
    <text evidence="2">Belongs to the multicopper oxidase family.</text>
</comment>
<evidence type="ECO:0000256" key="6">
    <source>
        <dbReference type="ARBA" id="ARBA00023002"/>
    </source>
</evidence>
<proteinExistence type="inferred from homology"/>
<dbReference type="FunFam" id="2.60.40.420:FF:000024">
    <property type="entry name" value="FET5p Multicopper oxidase"/>
    <property type="match status" value="1"/>
</dbReference>
<dbReference type="InterPro" id="IPR045087">
    <property type="entry name" value="Cu-oxidase_fam"/>
</dbReference>
<dbReference type="CDD" id="cd13877">
    <property type="entry name" value="CuRO_2_Fet3p_like"/>
    <property type="match status" value="1"/>
</dbReference>
<evidence type="ECO:0000313" key="14">
    <source>
        <dbReference type="EMBL" id="VVT51993.1"/>
    </source>
</evidence>
<dbReference type="SUPFAM" id="SSF49503">
    <property type="entry name" value="Cupredoxins"/>
    <property type="match status" value="3"/>
</dbReference>
<keyword evidence="4" id="KW-0479">Metal-binding</keyword>
<dbReference type="InterPro" id="IPR001117">
    <property type="entry name" value="Cu-oxidase_2nd"/>
</dbReference>
<dbReference type="PANTHER" id="PTHR11709:SF361">
    <property type="entry name" value="IRON TRANSPORT MULTICOPPER OXIDASE FET3"/>
    <property type="match status" value="1"/>
</dbReference>
<keyword evidence="3" id="KW-0406">Ion transport</keyword>
<dbReference type="CDD" id="cd13899">
    <property type="entry name" value="CuRO_3_Fet3p"/>
    <property type="match status" value="1"/>
</dbReference>
<evidence type="ECO:0000256" key="9">
    <source>
        <dbReference type="SAM" id="Phobius"/>
    </source>
</evidence>
<accession>A0A5E8BL41</accession>
<keyword evidence="6" id="KW-0560">Oxidoreductase</keyword>
<dbReference type="InterPro" id="IPR033138">
    <property type="entry name" value="Cu_oxidase_CS"/>
</dbReference>
<dbReference type="OrthoDB" id="2121828at2759"/>
<dbReference type="InterPro" id="IPR044130">
    <property type="entry name" value="CuRO_2_Fet3-like"/>
</dbReference>
<feature type="signal peptide" evidence="10">
    <location>
        <begin position="1"/>
        <end position="20"/>
    </location>
</feature>
<gene>
    <name evidence="14" type="ORF">SAPINGB_P003281</name>
</gene>
<comment type="cofactor">
    <cofactor evidence="1">
        <name>Cu cation</name>
        <dbReference type="ChEBI" id="CHEBI:23378"/>
    </cofactor>
</comment>
<dbReference type="InterPro" id="IPR008972">
    <property type="entry name" value="Cupredoxin"/>
</dbReference>
<evidence type="ECO:0000256" key="7">
    <source>
        <dbReference type="ARBA" id="ARBA00023008"/>
    </source>
</evidence>
<keyword evidence="15" id="KW-1185">Reference proteome</keyword>
<evidence type="ECO:0000256" key="4">
    <source>
        <dbReference type="ARBA" id="ARBA00022723"/>
    </source>
</evidence>
<keyword evidence="9" id="KW-1133">Transmembrane helix</keyword>